<dbReference type="InterPro" id="IPR004041">
    <property type="entry name" value="NAF_dom"/>
</dbReference>
<dbReference type="Pfam" id="PF03822">
    <property type="entry name" value="NAF"/>
    <property type="match status" value="1"/>
</dbReference>
<feature type="domain" description="NAF" evidence="1">
    <location>
        <begin position="36"/>
        <end position="60"/>
    </location>
</feature>
<evidence type="ECO:0000313" key="3">
    <source>
        <dbReference type="Proteomes" id="UP001151760"/>
    </source>
</evidence>
<gene>
    <name evidence="2" type="ORF">Tco_0769772</name>
</gene>
<proteinExistence type="predicted"/>
<sequence length="174" mass="19069">MMFSGSIQVDDFVAHVITKGIPRYLSQTMDSDRGPHSPKHRNAFGLIGISSSLDLSGFFAKEVQLPRKLSYKLGRSLFNKADAGKDQCASSSMENVQKKNDDDFVAIEHLNEYSRRKPRSIRDNPLTVGLPPLTFAPLLNISTYEPPPYCEIGVVAGRNFVAAAGQDKDAPSPA</sequence>
<dbReference type="EMBL" id="BQNB010011174">
    <property type="protein sequence ID" value="GJS87136.1"/>
    <property type="molecule type" value="Genomic_DNA"/>
</dbReference>
<reference evidence="2" key="2">
    <citation type="submission" date="2022-01" db="EMBL/GenBank/DDBJ databases">
        <authorList>
            <person name="Yamashiro T."/>
            <person name="Shiraishi A."/>
            <person name="Satake H."/>
            <person name="Nakayama K."/>
        </authorList>
    </citation>
    <scope>NUCLEOTIDE SEQUENCE</scope>
</reference>
<accession>A0ABQ4ZCX6</accession>
<protein>
    <submittedName>
        <fullName evidence="2">CBL-interacting serine/threonine-protein kinase 1-like protein</fullName>
    </submittedName>
</protein>
<keyword evidence="3" id="KW-1185">Reference proteome</keyword>
<evidence type="ECO:0000313" key="2">
    <source>
        <dbReference type="EMBL" id="GJS87136.1"/>
    </source>
</evidence>
<dbReference type="Proteomes" id="UP001151760">
    <property type="component" value="Unassembled WGS sequence"/>
</dbReference>
<evidence type="ECO:0000259" key="1">
    <source>
        <dbReference type="PROSITE" id="PS50816"/>
    </source>
</evidence>
<dbReference type="InterPro" id="IPR018451">
    <property type="entry name" value="NAF/FISL_domain"/>
</dbReference>
<name>A0ABQ4ZCX6_9ASTR</name>
<dbReference type="PROSITE" id="PS50816">
    <property type="entry name" value="NAF"/>
    <property type="match status" value="1"/>
</dbReference>
<reference evidence="2" key="1">
    <citation type="journal article" date="2022" name="Int. J. Mol. Sci.">
        <title>Draft Genome of Tanacetum Coccineum: Genomic Comparison of Closely Related Tanacetum-Family Plants.</title>
        <authorList>
            <person name="Yamashiro T."/>
            <person name="Shiraishi A."/>
            <person name="Nakayama K."/>
            <person name="Satake H."/>
        </authorList>
    </citation>
    <scope>NUCLEOTIDE SEQUENCE</scope>
</reference>
<organism evidence="2 3">
    <name type="scientific">Tanacetum coccineum</name>
    <dbReference type="NCBI Taxonomy" id="301880"/>
    <lineage>
        <taxon>Eukaryota</taxon>
        <taxon>Viridiplantae</taxon>
        <taxon>Streptophyta</taxon>
        <taxon>Embryophyta</taxon>
        <taxon>Tracheophyta</taxon>
        <taxon>Spermatophyta</taxon>
        <taxon>Magnoliopsida</taxon>
        <taxon>eudicotyledons</taxon>
        <taxon>Gunneridae</taxon>
        <taxon>Pentapetalae</taxon>
        <taxon>asterids</taxon>
        <taxon>campanulids</taxon>
        <taxon>Asterales</taxon>
        <taxon>Asteraceae</taxon>
        <taxon>Asteroideae</taxon>
        <taxon>Anthemideae</taxon>
        <taxon>Anthemidinae</taxon>
        <taxon>Tanacetum</taxon>
    </lineage>
</organism>
<comment type="caution">
    <text evidence="2">The sequence shown here is derived from an EMBL/GenBank/DDBJ whole genome shotgun (WGS) entry which is preliminary data.</text>
</comment>